<dbReference type="AlphaFoldDB" id="A0A1U9NJT4"/>
<sequence>MKTKILNKLKLNNGSLSRVMVLLTIAVVAVTAGKVIAYMQMVEQVPSEKEKSVDLTSKMDTETLVKPYKELAGELKKRDIFMPPAPKPKPQPPVCQGIIGDGVLVNGKLYKKGDNVQGAEILAVGPSSVRIKWQDKEMDLAPFLAKIEEQQGQQNNQKSAGRPSGRQQPVAQENQPQPQSQPQPQNEPQQRPQMGRGGFGPGMRMSQEQRERMRERWRQMSEEEREEMRNRMRGRRRPGGR</sequence>
<evidence type="ECO:0000256" key="1">
    <source>
        <dbReference type="SAM" id="MobiDB-lite"/>
    </source>
</evidence>
<dbReference type="EMBL" id="CP019791">
    <property type="protein sequence ID" value="AQT68181.1"/>
    <property type="molecule type" value="Genomic_DNA"/>
</dbReference>
<feature type="compositionally biased region" description="Basic and acidic residues" evidence="1">
    <location>
        <begin position="207"/>
        <end position="230"/>
    </location>
</feature>
<evidence type="ECO:0000313" key="3">
    <source>
        <dbReference type="Proteomes" id="UP000189674"/>
    </source>
</evidence>
<name>A0A1U9NJT4_9BACT</name>
<protein>
    <submittedName>
        <fullName evidence="2">Uncharacterized protein</fullName>
    </submittedName>
</protein>
<evidence type="ECO:0000313" key="2">
    <source>
        <dbReference type="EMBL" id="AQT68181.1"/>
    </source>
</evidence>
<keyword evidence="3" id="KW-1185">Reference proteome</keyword>
<dbReference type="STRING" id="1936003.STSP2_01336"/>
<dbReference type="RefSeq" id="WP_146660949.1">
    <property type="nucleotide sequence ID" value="NZ_CP019791.1"/>
</dbReference>
<dbReference type="KEGG" id="alus:STSP2_01336"/>
<gene>
    <name evidence="2" type="ORF">STSP2_01336</name>
</gene>
<accession>A0A1U9NJT4</accession>
<reference evidence="3" key="1">
    <citation type="submission" date="2017-02" db="EMBL/GenBank/DDBJ databases">
        <title>Comparative genomics and description of representatives of a novel lineage of planctomycetes thriving in anoxic sediments.</title>
        <authorList>
            <person name="Spring S."/>
            <person name="Bunk B."/>
            <person name="Sproer C."/>
        </authorList>
    </citation>
    <scope>NUCLEOTIDE SEQUENCE [LARGE SCALE GENOMIC DNA]</scope>
    <source>
        <strain evidence="3">ST-NAGAB-D1</strain>
    </source>
</reference>
<organism evidence="2 3">
    <name type="scientific">Anaerohalosphaera lusitana</name>
    <dbReference type="NCBI Taxonomy" id="1936003"/>
    <lineage>
        <taxon>Bacteria</taxon>
        <taxon>Pseudomonadati</taxon>
        <taxon>Planctomycetota</taxon>
        <taxon>Phycisphaerae</taxon>
        <taxon>Sedimentisphaerales</taxon>
        <taxon>Anaerohalosphaeraceae</taxon>
        <taxon>Anaerohalosphaera</taxon>
    </lineage>
</organism>
<proteinExistence type="predicted"/>
<feature type="compositionally biased region" description="Basic residues" evidence="1">
    <location>
        <begin position="231"/>
        <end position="241"/>
    </location>
</feature>
<feature type="compositionally biased region" description="Polar residues" evidence="1">
    <location>
        <begin position="150"/>
        <end position="171"/>
    </location>
</feature>
<dbReference type="Proteomes" id="UP000189674">
    <property type="component" value="Chromosome"/>
</dbReference>
<feature type="compositionally biased region" description="Low complexity" evidence="1">
    <location>
        <begin position="172"/>
        <end position="194"/>
    </location>
</feature>
<feature type="region of interest" description="Disordered" evidence="1">
    <location>
        <begin position="150"/>
        <end position="241"/>
    </location>
</feature>